<accession>A0A8J8WK93</accession>
<organism evidence="1 2">
    <name type="scientific">Penicillium ucsense</name>
    <dbReference type="NCBI Taxonomy" id="2839758"/>
    <lineage>
        <taxon>Eukaryota</taxon>
        <taxon>Fungi</taxon>
        <taxon>Dikarya</taxon>
        <taxon>Ascomycota</taxon>
        <taxon>Pezizomycotina</taxon>
        <taxon>Eurotiomycetes</taxon>
        <taxon>Eurotiomycetidae</taxon>
        <taxon>Eurotiales</taxon>
        <taxon>Aspergillaceae</taxon>
        <taxon>Penicillium</taxon>
    </lineage>
</organism>
<evidence type="ECO:0000313" key="1">
    <source>
        <dbReference type="EMBL" id="KAF7717534.1"/>
    </source>
</evidence>
<gene>
    <name evidence="1" type="ORF">PECM_004192</name>
</gene>
<dbReference type="Proteomes" id="UP000631181">
    <property type="component" value="Unassembled WGS sequence"/>
</dbReference>
<protein>
    <submittedName>
        <fullName evidence="1">Uncharacterized protein</fullName>
    </submittedName>
</protein>
<name>A0A8J8WK93_9EURO</name>
<reference evidence="1" key="1">
    <citation type="journal article" date="2020" name="Front. Microbiol.">
        <title>Gene regulatory networks of Penicillium echinulatum 2HH and Penicillium oxalicum 114-2 inferred by a computational biology approach.</title>
        <authorList>
            <person name="Lenz A.R."/>
            <person name="Galan-Vasquez E."/>
            <person name="Balbinot E."/>
            <person name="De Abreu F.P."/>
            <person name="De Oliveira N.S."/>
            <person name="Da Rosa L.O."/>
            <person name="De Avila E Silva S."/>
            <person name="Camassola M."/>
            <person name="Dillon A.J.P."/>
            <person name="Perez-Rueda E."/>
        </authorList>
    </citation>
    <scope>NUCLEOTIDE SEQUENCE</scope>
    <source>
        <strain evidence="1">S1M29</strain>
    </source>
</reference>
<sequence length="260" mass="30910">MKPQHRPRPRPRPRPRITWWMRVRRFIYNYESPLQLRGTLTRLTHRHEHPYWALFRLLLPFPSWHFPLPEPVPVPTMLNNVPLLQARKAAADLTNMRSVPLWRSRDTPLRALYRIYEAVVAREFYAIGSEVEYFWYQSGRKWAVHRIPNPRDRDPVRYAILACVAEELAQAFNWRMSLGMRRDKNKHIYRQTFEDSLPSFVPEIAPSWAKVVPPIDAALLGEFPRDFLDRMGRLVLEEGGENPIFARRNVVMDTGHFYTI</sequence>
<dbReference type="AlphaFoldDB" id="A0A8J8WK93"/>
<evidence type="ECO:0000313" key="2">
    <source>
        <dbReference type="Proteomes" id="UP000631181"/>
    </source>
</evidence>
<dbReference type="EMBL" id="WIWV01000026">
    <property type="protein sequence ID" value="KAF7717534.1"/>
    <property type="molecule type" value="Genomic_DNA"/>
</dbReference>
<proteinExistence type="predicted"/>
<keyword evidence="2" id="KW-1185">Reference proteome</keyword>
<comment type="caution">
    <text evidence="1">The sequence shown here is derived from an EMBL/GenBank/DDBJ whole genome shotgun (WGS) entry which is preliminary data.</text>
</comment>
<dbReference type="OrthoDB" id="5422293at2759"/>